<dbReference type="EMBL" id="JBHTHR010001386">
    <property type="protein sequence ID" value="MFD0804136.1"/>
    <property type="molecule type" value="Genomic_DNA"/>
</dbReference>
<reference evidence="4" key="1">
    <citation type="journal article" date="2019" name="Int. J. Syst. Evol. Microbiol.">
        <title>The Global Catalogue of Microorganisms (GCM) 10K type strain sequencing project: providing services to taxonomists for standard genome sequencing and annotation.</title>
        <authorList>
            <consortium name="The Broad Institute Genomics Platform"/>
            <consortium name="The Broad Institute Genome Sequencing Center for Infectious Disease"/>
            <person name="Wu L."/>
            <person name="Ma J."/>
        </authorList>
    </citation>
    <scope>NUCLEOTIDE SEQUENCE [LARGE SCALE GENOMIC DNA]</scope>
    <source>
        <strain evidence="4">CCUG 63369</strain>
    </source>
</reference>
<evidence type="ECO:0000256" key="1">
    <source>
        <dbReference type="ARBA" id="ARBA00006817"/>
    </source>
</evidence>
<dbReference type="CDD" id="cd07814">
    <property type="entry name" value="SRPBCC_CalC_Aha1-like"/>
    <property type="match status" value="1"/>
</dbReference>
<name>A0ABW3BM30_9ACTN</name>
<sequence>MAGVRSTESHSSSYSVTREFDAPVSAVWAAWTEPAAFAQVFNAVPESVVLDVRSGGEYRADIKTPTGDVHPISGGYEEVVEHRRLVETMGAASGAGLGPQRMTIEFTELDGGRTSLTVHQTCDSPQTAKISRQGTEYLLESCAAYLAKS</sequence>
<accession>A0ABW3BM30</accession>
<dbReference type="Proteomes" id="UP001596956">
    <property type="component" value="Unassembled WGS sequence"/>
</dbReference>
<dbReference type="Gene3D" id="3.30.530.20">
    <property type="match status" value="1"/>
</dbReference>
<dbReference type="InterPro" id="IPR023393">
    <property type="entry name" value="START-like_dom_sf"/>
</dbReference>
<proteinExistence type="inferred from homology"/>
<gene>
    <name evidence="3" type="ORF">ACFQZU_22865</name>
</gene>
<dbReference type="Pfam" id="PF08327">
    <property type="entry name" value="AHSA1"/>
    <property type="match status" value="1"/>
</dbReference>
<organism evidence="3 4">
    <name type="scientific">Streptomonospora algeriensis</name>
    <dbReference type="NCBI Taxonomy" id="995084"/>
    <lineage>
        <taxon>Bacteria</taxon>
        <taxon>Bacillati</taxon>
        <taxon>Actinomycetota</taxon>
        <taxon>Actinomycetes</taxon>
        <taxon>Streptosporangiales</taxon>
        <taxon>Nocardiopsidaceae</taxon>
        <taxon>Streptomonospora</taxon>
    </lineage>
</organism>
<comment type="similarity">
    <text evidence="1">Belongs to the AHA1 family.</text>
</comment>
<evidence type="ECO:0000313" key="4">
    <source>
        <dbReference type="Proteomes" id="UP001596956"/>
    </source>
</evidence>
<dbReference type="SUPFAM" id="SSF55961">
    <property type="entry name" value="Bet v1-like"/>
    <property type="match status" value="1"/>
</dbReference>
<evidence type="ECO:0000313" key="3">
    <source>
        <dbReference type="EMBL" id="MFD0804136.1"/>
    </source>
</evidence>
<dbReference type="InterPro" id="IPR013538">
    <property type="entry name" value="ASHA1/2-like_C"/>
</dbReference>
<feature type="domain" description="Activator of Hsp90 ATPase homologue 1/2-like C-terminal" evidence="2">
    <location>
        <begin position="21"/>
        <end position="146"/>
    </location>
</feature>
<keyword evidence="4" id="KW-1185">Reference proteome</keyword>
<comment type="caution">
    <text evidence="3">The sequence shown here is derived from an EMBL/GenBank/DDBJ whole genome shotgun (WGS) entry which is preliminary data.</text>
</comment>
<protein>
    <submittedName>
        <fullName evidence="3">SRPBCC domain-containing protein</fullName>
    </submittedName>
</protein>
<evidence type="ECO:0000259" key="2">
    <source>
        <dbReference type="Pfam" id="PF08327"/>
    </source>
</evidence>